<evidence type="ECO:0000313" key="8">
    <source>
        <dbReference type="Proteomes" id="UP000292039"/>
    </source>
</evidence>
<dbReference type="EMBL" id="LBNE01000009">
    <property type="protein sequence ID" value="KKO71182.1"/>
    <property type="molecule type" value="Genomic_DNA"/>
</dbReference>
<evidence type="ECO:0000313" key="6">
    <source>
        <dbReference type="EMBL" id="RZS72966.1"/>
    </source>
</evidence>
<dbReference type="InterPro" id="IPR046945">
    <property type="entry name" value="RHMD-like"/>
</dbReference>
<dbReference type="RefSeq" id="WP_068372955.1">
    <property type="nucleotide sequence ID" value="NZ_CBCSEB010000003.1"/>
</dbReference>
<dbReference type="Proteomes" id="UP000078084">
    <property type="component" value="Unassembled WGS sequence"/>
</dbReference>
<proteinExistence type="predicted"/>
<dbReference type="Gene3D" id="3.30.390.10">
    <property type="entry name" value="Enolase-like, N-terminal domain"/>
    <property type="match status" value="1"/>
</dbReference>
<dbReference type="InterPro" id="IPR013342">
    <property type="entry name" value="Mandelate_racemase_C"/>
</dbReference>
<dbReference type="GO" id="GO:0000287">
    <property type="term" value="F:magnesium ion binding"/>
    <property type="evidence" value="ECO:0007669"/>
    <property type="project" value="TreeGrafter"/>
</dbReference>
<dbReference type="PANTHER" id="PTHR13794:SF58">
    <property type="entry name" value="MITOCHONDRIAL ENOLASE SUPERFAMILY MEMBER 1"/>
    <property type="match status" value="1"/>
</dbReference>
<dbReference type="CDD" id="cd03316">
    <property type="entry name" value="MR_like"/>
    <property type="match status" value="1"/>
</dbReference>
<dbReference type="InterPro" id="IPR036849">
    <property type="entry name" value="Enolase-like_C_sf"/>
</dbReference>
<evidence type="ECO:0000259" key="4">
    <source>
        <dbReference type="SMART" id="SM00922"/>
    </source>
</evidence>
<evidence type="ECO:0000313" key="5">
    <source>
        <dbReference type="EMBL" id="KKO71182.1"/>
    </source>
</evidence>
<protein>
    <submittedName>
        <fullName evidence="6">L-alanine-DL-glutamate epimerase-like enolase superfamily enzyme</fullName>
    </submittedName>
    <submittedName>
        <fullName evidence="5">Mandelate racemase</fullName>
    </submittedName>
</protein>
<feature type="domain" description="Mandelate racemase/muconate lactonizing enzyme C-terminal" evidence="4">
    <location>
        <begin position="155"/>
        <end position="265"/>
    </location>
</feature>
<evidence type="ECO:0000313" key="7">
    <source>
        <dbReference type="Proteomes" id="UP000078084"/>
    </source>
</evidence>
<keyword evidence="7" id="KW-1185">Reference proteome</keyword>
<keyword evidence="3" id="KW-0460">Magnesium</keyword>
<dbReference type="InterPro" id="IPR029017">
    <property type="entry name" value="Enolase-like_N"/>
</dbReference>
<dbReference type="InterPro" id="IPR029065">
    <property type="entry name" value="Enolase_C-like"/>
</dbReference>
<dbReference type="Proteomes" id="UP000292039">
    <property type="component" value="Unassembled WGS sequence"/>
</dbReference>
<dbReference type="SMART" id="SM00922">
    <property type="entry name" value="MR_MLE"/>
    <property type="match status" value="1"/>
</dbReference>
<evidence type="ECO:0000256" key="3">
    <source>
        <dbReference type="ARBA" id="ARBA00022842"/>
    </source>
</evidence>
<accession>A0A171KQL5</accession>
<organism evidence="5 7">
    <name type="scientific">Kerstersia gyiorum</name>
    <dbReference type="NCBI Taxonomy" id="206506"/>
    <lineage>
        <taxon>Bacteria</taxon>
        <taxon>Pseudomonadati</taxon>
        <taxon>Pseudomonadota</taxon>
        <taxon>Betaproteobacteria</taxon>
        <taxon>Burkholderiales</taxon>
        <taxon>Alcaligenaceae</taxon>
        <taxon>Kerstersia</taxon>
    </lineage>
</organism>
<keyword evidence="2" id="KW-0479">Metal-binding</keyword>
<sequence>MKTAVEGSTASSRDSIARVQATPVYVDCSLDIGPISKPARLSGLVLEIETADGLLGHGFTAITDEEIVAAALNEVVAPHLLGKDAMAREHISEALYWLLSPRGQTGYASHAISAVDIALWDIAGKRLGQPVWRLLGGARPVVTTYTTFGFGALDRDELAAAARHLASKGHRRLKMVVGQHALARRDEPRPLDAVIAEDERRIRAVREAIGAEVELYIDANCSLDAFHALRLAQRVADCDIGFFEEPLRGNDTQRLADFRRQAPMPVAAGQNEGQLFRYRDLLAAGALDILQPNVCIGGGYSAGVKAAALAQAHGITIDNGGAFPFHNMHLHAGLANGGLVEWHLVSVSMCQQLFKQLPQREVDALPLPTQPGLGYELDLDAVREIGRRPASRGKGKG</sequence>
<reference evidence="5 7" key="1">
    <citation type="submission" date="2015-04" db="EMBL/GenBank/DDBJ databases">
        <title>Genome sequence of Kerstersia gyiorum CG1.</title>
        <authorList>
            <person name="Greninger A.L."/>
            <person name="Kozyreva V."/>
            <person name="Chaturvedi V."/>
        </authorList>
    </citation>
    <scope>NUCLEOTIDE SEQUENCE [LARGE SCALE GENOMIC DNA]</scope>
    <source>
        <strain evidence="5 7">CG1</strain>
    </source>
</reference>
<dbReference type="STRING" id="206506.AAV32_13135"/>
<dbReference type="Pfam" id="PF02746">
    <property type="entry name" value="MR_MLE_N"/>
    <property type="match status" value="1"/>
</dbReference>
<dbReference type="GeneID" id="99724926"/>
<dbReference type="OrthoDB" id="8609034at2"/>
<dbReference type="SUPFAM" id="SSF51604">
    <property type="entry name" value="Enolase C-terminal domain-like"/>
    <property type="match status" value="1"/>
</dbReference>
<dbReference type="GO" id="GO:0016052">
    <property type="term" value="P:carbohydrate catabolic process"/>
    <property type="evidence" value="ECO:0007669"/>
    <property type="project" value="TreeGrafter"/>
</dbReference>
<comment type="cofactor">
    <cofactor evidence="1">
        <name>Mg(2+)</name>
        <dbReference type="ChEBI" id="CHEBI:18420"/>
    </cofactor>
</comment>
<dbReference type="GO" id="GO:0009063">
    <property type="term" value="P:amino acid catabolic process"/>
    <property type="evidence" value="ECO:0007669"/>
    <property type="project" value="InterPro"/>
</dbReference>
<dbReference type="EMBL" id="SGWZ01000001">
    <property type="protein sequence ID" value="RZS72966.1"/>
    <property type="molecule type" value="Genomic_DNA"/>
</dbReference>
<evidence type="ECO:0000256" key="1">
    <source>
        <dbReference type="ARBA" id="ARBA00001946"/>
    </source>
</evidence>
<dbReference type="Gene3D" id="3.20.20.120">
    <property type="entry name" value="Enolase-like C-terminal domain"/>
    <property type="match status" value="1"/>
</dbReference>
<dbReference type="SUPFAM" id="SSF54826">
    <property type="entry name" value="Enolase N-terminal domain-like"/>
    <property type="match status" value="1"/>
</dbReference>
<dbReference type="SFLD" id="SFLDS00001">
    <property type="entry name" value="Enolase"/>
    <property type="match status" value="1"/>
</dbReference>
<dbReference type="PROSITE" id="PS00908">
    <property type="entry name" value="MR_MLE_1"/>
    <property type="match status" value="1"/>
</dbReference>
<dbReference type="InterPro" id="IPR013341">
    <property type="entry name" value="Mandelate_racemase_N_dom"/>
</dbReference>
<evidence type="ECO:0000256" key="2">
    <source>
        <dbReference type="ARBA" id="ARBA00022723"/>
    </source>
</evidence>
<reference evidence="6 8" key="2">
    <citation type="submission" date="2019-02" db="EMBL/GenBank/DDBJ databases">
        <title>Genomic Encyclopedia of Type Strains, Phase IV (KMG-IV): sequencing the most valuable type-strain genomes for metagenomic binning, comparative biology and taxonomic classification.</title>
        <authorList>
            <person name="Goeker M."/>
        </authorList>
    </citation>
    <scope>NUCLEOTIDE SEQUENCE [LARGE SCALE GENOMIC DNA]</scope>
    <source>
        <strain evidence="6 8">DSM 16618</strain>
    </source>
</reference>
<comment type="caution">
    <text evidence="5">The sequence shown here is derived from an EMBL/GenBank/DDBJ whole genome shotgun (WGS) entry which is preliminary data.</text>
</comment>
<dbReference type="AlphaFoldDB" id="A0A171KQL5"/>
<name>A0A171KQL5_9BURK</name>
<dbReference type="PATRIC" id="fig|206506.3.peg.2792"/>
<dbReference type="Pfam" id="PF13378">
    <property type="entry name" value="MR_MLE_C"/>
    <property type="match status" value="1"/>
</dbReference>
<dbReference type="PANTHER" id="PTHR13794">
    <property type="entry name" value="ENOLASE SUPERFAMILY, MANDELATE RACEMASE"/>
    <property type="match status" value="1"/>
</dbReference>
<gene>
    <name evidence="5" type="ORF">AAV32_13135</name>
    <name evidence="6" type="ORF">EV679_0150</name>
</gene>
<dbReference type="GO" id="GO:0016836">
    <property type="term" value="F:hydro-lyase activity"/>
    <property type="evidence" value="ECO:0007669"/>
    <property type="project" value="TreeGrafter"/>
</dbReference>
<dbReference type="InterPro" id="IPR018110">
    <property type="entry name" value="Mandel_Rmase/mucon_lact_enz_CS"/>
</dbReference>